<name>A0A5P1EEG5_ASPOF</name>
<dbReference type="FunFam" id="1.10.10.60:FF:000152">
    <property type="entry name" value="Trihelix transcription factor ASIL2"/>
    <property type="match status" value="1"/>
</dbReference>
<feature type="compositionally biased region" description="Polar residues" evidence="1">
    <location>
        <begin position="72"/>
        <end position="85"/>
    </location>
</feature>
<reference evidence="4" key="1">
    <citation type="journal article" date="2017" name="Nat. Commun.">
        <title>The asparagus genome sheds light on the origin and evolution of a young Y chromosome.</title>
        <authorList>
            <person name="Harkess A."/>
            <person name="Zhou J."/>
            <person name="Xu C."/>
            <person name="Bowers J.E."/>
            <person name="Van der Hulst R."/>
            <person name="Ayyampalayam S."/>
            <person name="Mercati F."/>
            <person name="Riccardi P."/>
            <person name="McKain M.R."/>
            <person name="Kakrana A."/>
            <person name="Tang H."/>
            <person name="Ray J."/>
            <person name="Groenendijk J."/>
            <person name="Arikit S."/>
            <person name="Mathioni S.M."/>
            <person name="Nakano M."/>
            <person name="Shan H."/>
            <person name="Telgmann-Rauber A."/>
            <person name="Kanno A."/>
            <person name="Yue Z."/>
            <person name="Chen H."/>
            <person name="Li W."/>
            <person name="Chen Y."/>
            <person name="Xu X."/>
            <person name="Zhang Y."/>
            <person name="Luo S."/>
            <person name="Chen H."/>
            <person name="Gao J."/>
            <person name="Mao Z."/>
            <person name="Pires J.C."/>
            <person name="Luo M."/>
            <person name="Kudrna D."/>
            <person name="Wing R.A."/>
            <person name="Meyers B.C."/>
            <person name="Yi K."/>
            <person name="Kong H."/>
            <person name="Lavrijsen P."/>
            <person name="Sunseri F."/>
            <person name="Falavigna A."/>
            <person name="Ye Y."/>
            <person name="Leebens-Mack J.H."/>
            <person name="Chen G."/>
        </authorList>
    </citation>
    <scope>NUCLEOTIDE SEQUENCE [LARGE SCALE GENOMIC DNA]</scope>
    <source>
        <strain evidence="4">cv. DH0086</strain>
    </source>
</reference>
<dbReference type="AlphaFoldDB" id="A0A5P1EEG5"/>
<dbReference type="Gene3D" id="1.10.10.60">
    <property type="entry name" value="Homeodomain-like"/>
    <property type="match status" value="1"/>
</dbReference>
<feature type="compositionally biased region" description="Basic residues" evidence="1">
    <location>
        <begin position="187"/>
        <end position="196"/>
    </location>
</feature>
<dbReference type="OMA" id="NCVIDAV"/>
<dbReference type="PANTHER" id="PTHR31307">
    <property type="entry name" value="TRIHELIX TRANSCRIPTION FACTOR ASIL2"/>
    <property type="match status" value="1"/>
</dbReference>
<feature type="domain" description="Myb/SANT-like DNA-binding" evidence="2">
    <location>
        <begin position="27"/>
        <end position="117"/>
    </location>
</feature>
<dbReference type="InterPro" id="IPR044822">
    <property type="entry name" value="Myb_DNA-bind_4"/>
</dbReference>
<evidence type="ECO:0000313" key="3">
    <source>
        <dbReference type="EMBL" id="ONK63567.1"/>
    </source>
</evidence>
<evidence type="ECO:0000256" key="1">
    <source>
        <dbReference type="SAM" id="MobiDB-lite"/>
    </source>
</evidence>
<organism evidence="3 4">
    <name type="scientific">Asparagus officinalis</name>
    <name type="common">Garden asparagus</name>
    <dbReference type="NCBI Taxonomy" id="4686"/>
    <lineage>
        <taxon>Eukaryota</taxon>
        <taxon>Viridiplantae</taxon>
        <taxon>Streptophyta</taxon>
        <taxon>Embryophyta</taxon>
        <taxon>Tracheophyta</taxon>
        <taxon>Spermatophyta</taxon>
        <taxon>Magnoliopsida</taxon>
        <taxon>Liliopsida</taxon>
        <taxon>Asparagales</taxon>
        <taxon>Asparagaceae</taxon>
        <taxon>Asparagoideae</taxon>
        <taxon>Asparagus</taxon>
    </lineage>
</organism>
<sequence length="275" mass="31094">MEGQPKEQQLEETASAAPLPPRLNPKRDEWSEGAVTCLLEAYEAKWVLRNRAKLKGQDWEDVARQVSARAESGSSRSTKTATQCKNKVESMKKRYRNEVAAAGRGSGSRWPLFSKLDGLVRCQSGSRALVVADDKIASCDQGAEEEEAATAVQEEYTEGDKEQPPEMNKEPDQKVQSCNSSKETQHIQRKREKRKRTKEEGCEVAESIRWLTDAILRVEQMRMESMRDMEKIRAETEAKKAEMELKRTEILANTQLQIAKLFAKKSNGDKANFLA</sequence>
<dbReference type="Proteomes" id="UP000243459">
    <property type="component" value="Chromosome 7"/>
</dbReference>
<accession>A0A5P1EEG5</accession>
<gene>
    <name evidence="3" type="ORF">A4U43_C07F16590</name>
</gene>
<dbReference type="EMBL" id="CM007387">
    <property type="protein sequence ID" value="ONK63567.1"/>
    <property type="molecule type" value="Genomic_DNA"/>
</dbReference>
<feature type="compositionally biased region" description="Basic and acidic residues" evidence="1">
    <location>
        <begin position="158"/>
        <end position="173"/>
    </location>
</feature>
<feature type="region of interest" description="Disordered" evidence="1">
    <location>
        <begin position="67"/>
        <end position="89"/>
    </location>
</feature>
<dbReference type="OrthoDB" id="1900300at2759"/>
<proteinExistence type="predicted"/>
<feature type="region of interest" description="Disordered" evidence="1">
    <location>
        <begin position="1"/>
        <end position="28"/>
    </location>
</feature>
<dbReference type="PANTHER" id="PTHR31307:SF7">
    <property type="entry name" value="SEQUENCE-SPECIFIC DNA BINDING TRANSCRIPTION FACTOR"/>
    <property type="match status" value="1"/>
</dbReference>
<feature type="region of interest" description="Disordered" evidence="1">
    <location>
        <begin position="141"/>
        <end position="199"/>
    </location>
</feature>
<protein>
    <recommendedName>
        <fullName evidence="2">Myb/SANT-like DNA-binding domain-containing protein</fullName>
    </recommendedName>
</protein>
<dbReference type="InterPro" id="IPR044823">
    <property type="entry name" value="ASIL1/2-like"/>
</dbReference>
<keyword evidence="4" id="KW-1185">Reference proteome</keyword>
<dbReference type="Gramene" id="ONK63567">
    <property type="protein sequence ID" value="ONK63567"/>
    <property type="gene ID" value="A4U43_C07F16590"/>
</dbReference>
<dbReference type="Pfam" id="PF13837">
    <property type="entry name" value="Myb_DNA-bind_4"/>
    <property type="match status" value="1"/>
</dbReference>
<evidence type="ECO:0000313" key="4">
    <source>
        <dbReference type="Proteomes" id="UP000243459"/>
    </source>
</evidence>
<evidence type="ECO:0000259" key="2">
    <source>
        <dbReference type="Pfam" id="PF13837"/>
    </source>
</evidence>